<dbReference type="RefSeq" id="WP_140623602.1">
    <property type="nucleotide sequence ID" value="NZ_VFRQ01000014.1"/>
</dbReference>
<dbReference type="AlphaFoldDB" id="A0A501VXH8"/>
<dbReference type="OrthoDB" id="852347at2"/>
<keyword evidence="1" id="KW-0472">Membrane</keyword>
<accession>A0A501VXH8</accession>
<gene>
    <name evidence="2" type="ORF">FJM65_18770</name>
</gene>
<keyword evidence="1" id="KW-0812">Transmembrane</keyword>
<evidence type="ECO:0000256" key="1">
    <source>
        <dbReference type="SAM" id="Phobius"/>
    </source>
</evidence>
<comment type="caution">
    <text evidence="2">The sequence shown here is derived from an EMBL/GenBank/DDBJ whole genome shotgun (WGS) entry which is preliminary data.</text>
</comment>
<keyword evidence="3" id="KW-1185">Reference proteome</keyword>
<dbReference type="Proteomes" id="UP000316727">
    <property type="component" value="Unassembled WGS sequence"/>
</dbReference>
<organism evidence="2 3">
    <name type="scientific">Pontibacter mangrovi</name>
    <dbReference type="NCBI Taxonomy" id="2589816"/>
    <lineage>
        <taxon>Bacteria</taxon>
        <taxon>Pseudomonadati</taxon>
        <taxon>Bacteroidota</taxon>
        <taxon>Cytophagia</taxon>
        <taxon>Cytophagales</taxon>
        <taxon>Hymenobacteraceae</taxon>
        <taxon>Pontibacter</taxon>
    </lineage>
</organism>
<sequence>MRNYTLLRFVRLNLYFFVMYCLLTAAWYGLNGRFAEEGSAQLLQEIAFNAALFSLLFSITMLVLYRRIEVRVPLQKYTSKQLQQRLEEIGFTKAQDQVYKPVPPKASAMAGKVFVQKTTNFWILEGPKKYLEKLAG</sequence>
<reference evidence="2 3" key="1">
    <citation type="submission" date="2019-06" db="EMBL/GenBank/DDBJ databases">
        <title>A novel bacterium of genus Pontibacter, isolated from marine sediment.</title>
        <authorList>
            <person name="Huang H."/>
            <person name="Mo K."/>
            <person name="Hu Y."/>
        </authorList>
    </citation>
    <scope>NUCLEOTIDE SEQUENCE [LARGE SCALE GENOMIC DNA]</scope>
    <source>
        <strain evidence="2 3">HB172049</strain>
    </source>
</reference>
<evidence type="ECO:0000313" key="3">
    <source>
        <dbReference type="Proteomes" id="UP000316727"/>
    </source>
</evidence>
<keyword evidence="1" id="KW-1133">Transmembrane helix</keyword>
<feature type="transmembrane region" description="Helical" evidence="1">
    <location>
        <begin position="12"/>
        <end position="30"/>
    </location>
</feature>
<name>A0A501VXH8_9BACT</name>
<evidence type="ECO:0000313" key="2">
    <source>
        <dbReference type="EMBL" id="TPE42129.1"/>
    </source>
</evidence>
<dbReference type="EMBL" id="VFRQ01000014">
    <property type="protein sequence ID" value="TPE42129.1"/>
    <property type="molecule type" value="Genomic_DNA"/>
</dbReference>
<protein>
    <submittedName>
        <fullName evidence="2">Uncharacterized protein</fullName>
    </submittedName>
</protein>
<proteinExistence type="predicted"/>
<feature type="transmembrane region" description="Helical" evidence="1">
    <location>
        <begin position="46"/>
        <end position="65"/>
    </location>
</feature>